<accession>A0A644YKR6</accession>
<protein>
    <submittedName>
        <fullName evidence="1">Uncharacterized protein</fullName>
    </submittedName>
</protein>
<reference evidence="1" key="1">
    <citation type="submission" date="2019-08" db="EMBL/GenBank/DDBJ databases">
        <authorList>
            <person name="Kucharzyk K."/>
            <person name="Murdoch R.W."/>
            <person name="Higgins S."/>
            <person name="Loffler F."/>
        </authorList>
    </citation>
    <scope>NUCLEOTIDE SEQUENCE</scope>
</reference>
<comment type="caution">
    <text evidence="1">The sequence shown here is derived from an EMBL/GenBank/DDBJ whole genome shotgun (WGS) entry which is preliminary data.</text>
</comment>
<gene>
    <name evidence="1" type="ORF">SDC9_75457</name>
</gene>
<evidence type="ECO:0000313" key="1">
    <source>
        <dbReference type="EMBL" id="MPM28919.1"/>
    </source>
</evidence>
<organism evidence="1">
    <name type="scientific">bioreactor metagenome</name>
    <dbReference type="NCBI Taxonomy" id="1076179"/>
    <lineage>
        <taxon>unclassified sequences</taxon>
        <taxon>metagenomes</taxon>
        <taxon>ecological metagenomes</taxon>
    </lineage>
</organism>
<proteinExistence type="predicted"/>
<dbReference type="AlphaFoldDB" id="A0A644YKR6"/>
<name>A0A644YKR6_9ZZZZ</name>
<dbReference type="EMBL" id="VSSQ01005380">
    <property type="protein sequence ID" value="MPM28919.1"/>
    <property type="molecule type" value="Genomic_DNA"/>
</dbReference>
<sequence length="127" mass="13739">MPGGVSADGRRFVDQVDSFGEVQVVARRCVAFHRLPGRDLRAVEAILVIQLTDCDIAHPAGAHEIFLGMQIGDPLQIHGVVVPPGDSLHRDAAPAQPAVIALPGLVLVRRDRAVDGARGRGWRRCRR</sequence>